<name>E5AKS2_MYCRK</name>
<evidence type="ECO:0000259" key="6">
    <source>
        <dbReference type="Pfam" id="PF00149"/>
    </source>
</evidence>
<dbReference type="KEGG" id="brh:RBRH_01474"/>
<evidence type="ECO:0000256" key="4">
    <source>
        <dbReference type="ARBA" id="ARBA00049417"/>
    </source>
</evidence>
<proteinExistence type="inferred from homology"/>
<evidence type="ECO:0000313" key="8">
    <source>
        <dbReference type="Proteomes" id="UP000007437"/>
    </source>
</evidence>
<reference evidence="7 8" key="1">
    <citation type="journal article" date="2011" name="J. Bacteriol.">
        <title>Complete genome sequence of Burkholderia rhizoxinica, an endosymbiont of Rhizopus microsporus.</title>
        <authorList>
            <person name="Lackner G."/>
            <person name="Moebius N."/>
            <person name="Partida-Martinez L."/>
            <person name="Hertweck C."/>
        </authorList>
    </citation>
    <scope>NUCLEOTIDE SEQUENCE [LARGE SCALE GENOMIC DNA]</scope>
    <source>
        <strain evidence="8">DSM 19002 / CIP 109453 / HKI 454</strain>
    </source>
</reference>
<dbReference type="EMBL" id="FR687359">
    <property type="protein sequence ID" value="CBW75879.1"/>
    <property type="molecule type" value="Genomic_DNA"/>
</dbReference>
<dbReference type="NCBIfam" id="TIGR00668">
    <property type="entry name" value="apaH"/>
    <property type="match status" value="1"/>
</dbReference>
<dbReference type="GO" id="GO:0008803">
    <property type="term" value="F:bis(5'-nucleosyl)-tetraphosphatase (symmetrical) activity"/>
    <property type="evidence" value="ECO:0007669"/>
    <property type="project" value="UniProtKB-UniRule"/>
</dbReference>
<dbReference type="InterPro" id="IPR029052">
    <property type="entry name" value="Metallo-depent_PP-like"/>
</dbReference>
<dbReference type="InterPro" id="IPR004843">
    <property type="entry name" value="Calcineurin-like_PHP"/>
</dbReference>
<dbReference type="PANTHER" id="PTHR40942">
    <property type="match status" value="1"/>
</dbReference>
<dbReference type="AlphaFoldDB" id="E5AKS2"/>
<dbReference type="InterPro" id="IPR004617">
    <property type="entry name" value="ApaH"/>
</dbReference>
<gene>
    <name evidence="5" type="primary">apaH</name>
    <name evidence="7" type="ordered locus">RBRH_01474</name>
</gene>
<accession>E5AKS2</accession>
<dbReference type="PIRSF" id="PIRSF000903">
    <property type="entry name" value="B5n-ttraPtase_sm"/>
    <property type="match status" value="1"/>
</dbReference>
<dbReference type="HAMAP" id="MF_00199">
    <property type="entry name" value="ApaH"/>
    <property type="match status" value="1"/>
</dbReference>
<comment type="similarity">
    <text evidence="2 5">Belongs to the Ap4A hydrolase family.</text>
</comment>
<dbReference type="STRING" id="882378.RBRH_01474"/>
<comment type="function">
    <text evidence="1 5">Hydrolyzes diadenosine 5',5'''-P1,P4-tetraphosphate to yield ADP.</text>
</comment>
<comment type="catalytic activity">
    <reaction evidence="4 5">
        <text>P(1),P(4)-bis(5'-adenosyl) tetraphosphate + H2O = 2 ADP + 2 H(+)</text>
        <dbReference type="Rhea" id="RHEA:24252"/>
        <dbReference type="ChEBI" id="CHEBI:15377"/>
        <dbReference type="ChEBI" id="CHEBI:15378"/>
        <dbReference type="ChEBI" id="CHEBI:58141"/>
        <dbReference type="ChEBI" id="CHEBI:456216"/>
        <dbReference type="EC" id="3.6.1.41"/>
    </reaction>
</comment>
<dbReference type="CDD" id="cd07422">
    <property type="entry name" value="MPP_ApaH"/>
    <property type="match status" value="1"/>
</dbReference>
<keyword evidence="3 5" id="KW-0378">Hydrolase</keyword>
<dbReference type="Gene3D" id="3.60.21.10">
    <property type="match status" value="1"/>
</dbReference>
<evidence type="ECO:0000256" key="5">
    <source>
        <dbReference type="HAMAP-Rule" id="MF_00199"/>
    </source>
</evidence>
<evidence type="ECO:0000256" key="3">
    <source>
        <dbReference type="ARBA" id="ARBA00022801"/>
    </source>
</evidence>
<dbReference type="Pfam" id="PF00149">
    <property type="entry name" value="Metallophos"/>
    <property type="match status" value="1"/>
</dbReference>
<dbReference type="HOGENOM" id="CLU_056184_1_0_4"/>
<organism evidence="7 8">
    <name type="scientific">Mycetohabitans rhizoxinica (strain DSM 19002 / CIP 109453 / HKI 454)</name>
    <name type="common">Paraburkholderia rhizoxinica</name>
    <dbReference type="NCBI Taxonomy" id="882378"/>
    <lineage>
        <taxon>Bacteria</taxon>
        <taxon>Pseudomonadati</taxon>
        <taxon>Pseudomonadota</taxon>
        <taxon>Betaproteobacteria</taxon>
        <taxon>Burkholderiales</taxon>
        <taxon>Burkholderiaceae</taxon>
        <taxon>Mycetohabitans</taxon>
    </lineage>
</organism>
<protein>
    <recommendedName>
        <fullName evidence="5">Bis(5'-nucleosyl)-tetraphosphatase, symmetrical</fullName>
        <ecNumber evidence="5">3.6.1.41</ecNumber>
    </recommendedName>
    <alternativeName>
        <fullName evidence="5">Ap4A hydrolase</fullName>
    </alternativeName>
    <alternativeName>
        <fullName evidence="5">Diadenosine 5',5'''-P1,P4-tetraphosphate pyrophosphohydrolase</fullName>
    </alternativeName>
    <alternativeName>
        <fullName evidence="5">Diadenosine tetraphosphatase</fullName>
    </alternativeName>
</protein>
<dbReference type="SUPFAM" id="SSF56300">
    <property type="entry name" value="Metallo-dependent phosphatases"/>
    <property type="match status" value="1"/>
</dbReference>
<dbReference type="EC" id="3.6.1.41" evidence="5"/>
<feature type="domain" description="Calcineurin-like phosphoesterase" evidence="6">
    <location>
        <begin position="48"/>
        <end position="192"/>
    </location>
</feature>
<dbReference type="PANTHER" id="PTHR40942:SF4">
    <property type="entry name" value="CYTOCHROME C5"/>
    <property type="match status" value="1"/>
</dbReference>
<dbReference type="NCBIfam" id="NF001204">
    <property type="entry name" value="PRK00166.1"/>
    <property type="match status" value="1"/>
</dbReference>
<evidence type="ECO:0000256" key="1">
    <source>
        <dbReference type="ARBA" id="ARBA00003413"/>
    </source>
</evidence>
<sequence>MDVLAPIQPTLMKSFTRILKSLPTNYMVEPDAVASPGHNAAAPPPIGIGDVQGCCNALDRLLDKLGPSADTQLWFAGDLVNRGPTSLAALRRIIGLGDRAVAVLGNHDLHLLAIAAGVHRPKRGDTLDDILAAPDAADLIDWLRHRPLAHYDGQRLLVHAGVLPQWDARVALELAREIETQLRGDAWKAFLQSLWGNEPDTWRDTLQGDARSRVIINAMTRLRFCNAHGRMEFGANGSPNAAPVGFMPWFDVPQRRSADTLVVFGHWAALGLVVRDDVIALDSGCVWGGKLSAVRLDADPRRRTVIQIDCDKQR</sequence>
<evidence type="ECO:0000313" key="7">
    <source>
        <dbReference type="EMBL" id="CBW75879.1"/>
    </source>
</evidence>
<dbReference type="eggNOG" id="COG0639">
    <property type="taxonomic scope" value="Bacteria"/>
</dbReference>
<dbReference type="Proteomes" id="UP000007437">
    <property type="component" value="Chromosome"/>
</dbReference>
<evidence type="ECO:0000256" key="2">
    <source>
        <dbReference type="ARBA" id="ARBA00005419"/>
    </source>
</evidence>